<protein>
    <submittedName>
        <fullName evidence="1">Uncharacterized protein</fullName>
    </submittedName>
</protein>
<dbReference type="AlphaFoldDB" id="A0A918PXQ0"/>
<keyword evidence="2" id="KW-1185">Reference proteome</keyword>
<proteinExistence type="predicted"/>
<accession>A0A918PXQ0</accession>
<reference evidence="1" key="1">
    <citation type="journal article" date="2014" name="Int. J. Syst. Evol. Microbiol.">
        <title>Complete genome sequence of Corynebacterium casei LMG S-19264T (=DSM 44701T), isolated from a smear-ripened cheese.</title>
        <authorList>
            <consortium name="US DOE Joint Genome Institute (JGI-PGF)"/>
            <person name="Walter F."/>
            <person name="Albersmeier A."/>
            <person name="Kalinowski J."/>
            <person name="Ruckert C."/>
        </authorList>
    </citation>
    <scope>NUCLEOTIDE SEQUENCE</scope>
    <source>
        <strain evidence="1">KCTC 32296</strain>
    </source>
</reference>
<organism evidence="1 2">
    <name type="scientific">Asticcacaulis endophyticus</name>
    <dbReference type="NCBI Taxonomy" id="1395890"/>
    <lineage>
        <taxon>Bacteria</taxon>
        <taxon>Pseudomonadati</taxon>
        <taxon>Pseudomonadota</taxon>
        <taxon>Alphaproteobacteria</taxon>
        <taxon>Caulobacterales</taxon>
        <taxon>Caulobacteraceae</taxon>
        <taxon>Asticcacaulis</taxon>
    </lineage>
</organism>
<reference evidence="1" key="2">
    <citation type="submission" date="2020-09" db="EMBL/GenBank/DDBJ databases">
        <authorList>
            <person name="Sun Q."/>
            <person name="Kim S."/>
        </authorList>
    </citation>
    <scope>NUCLEOTIDE SEQUENCE</scope>
    <source>
        <strain evidence="1">KCTC 32296</strain>
    </source>
</reference>
<evidence type="ECO:0000313" key="1">
    <source>
        <dbReference type="EMBL" id="GGZ24706.1"/>
    </source>
</evidence>
<sequence length="74" mass="8422">MQGVWNQTQNLSTAQHILKDKSRTKNEQTRNKIYAPFRACPIGLTDNDLRSGGETFLLYPIPQNIPGINPLKRL</sequence>
<name>A0A918PXQ0_9CAUL</name>
<evidence type="ECO:0000313" key="2">
    <source>
        <dbReference type="Proteomes" id="UP000662572"/>
    </source>
</evidence>
<dbReference type="EMBL" id="BMZB01000001">
    <property type="protein sequence ID" value="GGZ24706.1"/>
    <property type="molecule type" value="Genomic_DNA"/>
</dbReference>
<gene>
    <name evidence="1" type="ORF">GCM10011273_07430</name>
</gene>
<comment type="caution">
    <text evidence="1">The sequence shown here is derived from an EMBL/GenBank/DDBJ whole genome shotgun (WGS) entry which is preliminary data.</text>
</comment>
<dbReference type="Proteomes" id="UP000662572">
    <property type="component" value="Unassembled WGS sequence"/>
</dbReference>